<dbReference type="InParanoid" id="A0A1V9X135"/>
<dbReference type="Proteomes" id="UP000192247">
    <property type="component" value="Unassembled WGS sequence"/>
</dbReference>
<dbReference type="Gene3D" id="1.20.1270.60">
    <property type="entry name" value="Arfaptin homology (AH) domain/BAR domain"/>
    <property type="match status" value="1"/>
</dbReference>
<dbReference type="PANTHER" id="PTHR23065:SF7">
    <property type="entry name" value="NOSTRIN, ISOFORM H"/>
    <property type="match status" value="1"/>
</dbReference>
<organism evidence="4 5">
    <name type="scientific">Tropilaelaps mercedesae</name>
    <dbReference type="NCBI Taxonomy" id="418985"/>
    <lineage>
        <taxon>Eukaryota</taxon>
        <taxon>Metazoa</taxon>
        <taxon>Ecdysozoa</taxon>
        <taxon>Arthropoda</taxon>
        <taxon>Chelicerata</taxon>
        <taxon>Arachnida</taxon>
        <taxon>Acari</taxon>
        <taxon>Parasitiformes</taxon>
        <taxon>Mesostigmata</taxon>
        <taxon>Gamasina</taxon>
        <taxon>Dermanyssoidea</taxon>
        <taxon>Laelapidae</taxon>
        <taxon>Tropilaelaps</taxon>
    </lineage>
</organism>
<keyword evidence="3" id="KW-0597">Phosphoprotein</keyword>
<evidence type="ECO:0000256" key="3">
    <source>
        <dbReference type="ARBA" id="ARBA00022553"/>
    </source>
</evidence>
<comment type="subcellular location">
    <subcellularLocation>
        <location evidence="1">Cytoplasm</location>
    </subcellularLocation>
</comment>
<protein>
    <submittedName>
        <fullName evidence="4">Nostrin-like</fullName>
    </submittedName>
</protein>
<comment type="caution">
    <text evidence="4">The sequence shown here is derived from an EMBL/GenBank/DDBJ whole genome shotgun (WGS) entry which is preliminary data.</text>
</comment>
<dbReference type="GO" id="GO:0005737">
    <property type="term" value="C:cytoplasm"/>
    <property type="evidence" value="ECO:0007669"/>
    <property type="project" value="TreeGrafter"/>
</dbReference>
<dbReference type="SUPFAM" id="SSF103657">
    <property type="entry name" value="BAR/IMD domain-like"/>
    <property type="match status" value="1"/>
</dbReference>
<keyword evidence="2" id="KW-0963">Cytoplasm</keyword>
<evidence type="ECO:0000313" key="4">
    <source>
        <dbReference type="EMBL" id="OQR67239.1"/>
    </source>
</evidence>
<dbReference type="EMBL" id="MNPL01029469">
    <property type="protein sequence ID" value="OQR67239.1"/>
    <property type="molecule type" value="Genomic_DNA"/>
</dbReference>
<name>A0A1V9X135_9ACAR</name>
<dbReference type="InterPro" id="IPR027267">
    <property type="entry name" value="AH/BAR_dom_sf"/>
</dbReference>
<accession>A0A1V9X135</accession>
<dbReference type="GO" id="GO:0005886">
    <property type="term" value="C:plasma membrane"/>
    <property type="evidence" value="ECO:0007669"/>
    <property type="project" value="TreeGrafter"/>
</dbReference>
<evidence type="ECO:0000313" key="5">
    <source>
        <dbReference type="Proteomes" id="UP000192247"/>
    </source>
</evidence>
<evidence type="ECO:0000256" key="1">
    <source>
        <dbReference type="ARBA" id="ARBA00004496"/>
    </source>
</evidence>
<dbReference type="PANTHER" id="PTHR23065">
    <property type="entry name" value="PROLINE-SERINE-THREONINE PHOSPHATASE INTERACTING PROTEIN 1"/>
    <property type="match status" value="1"/>
</dbReference>
<dbReference type="AlphaFoldDB" id="A0A1V9X135"/>
<evidence type="ECO:0000256" key="2">
    <source>
        <dbReference type="ARBA" id="ARBA00022490"/>
    </source>
</evidence>
<dbReference type="GO" id="GO:0043226">
    <property type="term" value="C:organelle"/>
    <property type="evidence" value="ECO:0007669"/>
    <property type="project" value="UniProtKB-ARBA"/>
</dbReference>
<gene>
    <name evidence="4" type="ORF">BIW11_13643</name>
</gene>
<keyword evidence="5" id="KW-1185">Reference proteome</keyword>
<reference evidence="4 5" key="1">
    <citation type="journal article" date="2017" name="Gigascience">
        <title>Draft genome of the honey bee ectoparasitic mite, Tropilaelaps mercedesae, is shaped by the parasitic life history.</title>
        <authorList>
            <person name="Dong X."/>
            <person name="Armstrong S.D."/>
            <person name="Xia D."/>
            <person name="Makepeace B.L."/>
            <person name="Darby A.C."/>
            <person name="Kadowaki T."/>
        </authorList>
    </citation>
    <scope>NUCLEOTIDE SEQUENCE [LARGE SCALE GENOMIC DNA]</scope>
    <source>
        <strain evidence="4">Wuxi-XJTLU</strain>
    </source>
</reference>
<dbReference type="OrthoDB" id="28357at2759"/>
<sequence>METAEFAVENVCLFYRRSTANAWCNVSVQMEREAETHRALALSLTEEVVKPLRNLCENQAKLRKTMECQVDKKAKIVADKRVDEAKLKRQTYTHQRDVERLHGDIERTSSDKELAKIQAKKTRAEEALSRTDALYYSSCLAYVMTDVVNWLAWQASPKGLLANLDK</sequence>
<proteinExistence type="predicted"/>